<gene>
    <name evidence="3" type="ORF">TI39_contig5822g00006</name>
</gene>
<reference evidence="3 4" key="1">
    <citation type="submission" date="2015-03" db="EMBL/GenBank/DDBJ databases">
        <title>RNA-seq based gene annotation and comparative genomics of four Zymoseptoria species reveal species-specific pathogenicity related genes and transposable element activity.</title>
        <authorList>
            <person name="Grandaubert J."/>
            <person name="Bhattacharyya A."/>
            <person name="Stukenbrock E.H."/>
        </authorList>
    </citation>
    <scope>NUCLEOTIDE SEQUENCE [LARGE SCALE GENOMIC DNA]</scope>
    <source>
        <strain evidence="3 4">Zb18110</strain>
    </source>
</reference>
<evidence type="ECO:0000313" key="3">
    <source>
        <dbReference type="EMBL" id="KJX92821.1"/>
    </source>
</evidence>
<sequence length="561" mass="61311">MRSTSQPSQPRLEVNQISPPVLTATPNGTLQLTDGSDNSTPVVGPDSTSSCQEVLVTYSFAASYERPYVGSYTPPACSFNRVTWNLTVVSAGKQFDRLGTVSLGDIELFRTSTAEPTPNGISWHYLKDMTSFLPLFKQDQSLIFDLGNNIDDIYTAPFNRLGATGHPNHFFYPNETASNDLTLPRNVKRAVFSISATGQAEEEFWWSNVLQSDVDVFGSDPPLYGYSPFREVQVLIDDQLAGVAWPFPVIFTGGVVPGLWRPIVGIEALDLREDEIDITPWLPLLCDGNSYTFKIVVSGLDDDGNGQAALSHTTGRYWYLGVQAQRVLSIQSTIELSSGVELATWEQNLSFSLQGNYTDQGAVRVTTQWTDGHDKSSSGYARQYQYSLHAQNSLVEEKDNNSTLKATIDRGLDLKIYAPTVFPTGPDDFDAVSPSHSEYTGAWLSTTQKGEATYLANSTSKKSFTFGTTEQELRLSGIKNPLDLFVIELDTASEELYYRHAVAVNGSIVEDSGRVLGRSAWAQQGEVTSDLGVDLCLSGVPGRGGLIGGLVDIEFDKDGGN</sequence>
<feature type="domain" description="Peptide N-acetyl-beta-D-glucosaminyl asparaginase amidase A N-terminal" evidence="2">
    <location>
        <begin position="46"/>
        <end position="159"/>
    </location>
</feature>
<evidence type="ECO:0000259" key="2">
    <source>
        <dbReference type="Pfam" id="PF12222"/>
    </source>
</evidence>
<dbReference type="InterPro" id="IPR021102">
    <property type="entry name" value="PNGase_A"/>
</dbReference>
<keyword evidence="4" id="KW-1185">Reference proteome</keyword>
<feature type="domain" description="Peptide N-acetyl-beta-D-glucosaminyl asparaginase amidase A N-terminal" evidence="2">
    <location>
        <begin position="162"/>
        <end position="325"/>
    </location>
</feature>
<organism evidence="3 4">
    <name type="scientific">Zymoseptoria brevis</name>
    <dbReference type="NCBI Taxonomy" id="1047168"/>
    <lineage>
        <taxon>Eukaryota</taxon>
        <taxon>Fungi</taxon>
        <taxon>Dikarya</taxon>
        <taxon>Ascomycota</taxon>
        <taxon>Pezizomycotina</taxon>
        <taxon>Dothideomycetes</taxon>
        <taxon>Dothideomycetidae</taxon>
        <taxon>Mycosphaerellales</taxon>
        <taxon>Mycosphaerellaceae</taxon>
        <taxon>Zymoseptoria</taxon>
    </lineage>
</organism>
<dbReference type="AlphaFoldDB" id="A0A0F4G625"/>
<evidence type="ECO:0000313" key="4">
    <source>
        <dbReference type="Proteomes" id="UP000033647"/>
    </source>
</evidence>
<comment type="caution">
    <text evidence="3">The sequence shown here is derived from an EMBL/GenBank/DDBJ whole genome shotgun (WGS) entry which is preliminary data.</text>
</comment>
<dbReference type="EMBL" id="LAFY01005777">
    <property type="protein sequence ID" value="KJX92821.1"/>
    <property type="molecule type" value="Genomic_DNA"/>
</dbReference>
<name>A0A0F4G625_9PEZI</name>
<evidence type="ECO:0000256" key="1">
    <source>
        <dbReference type="SAM" id="MobiDB-lite"/>
    </source>
</evidence>
<dbReference type="PANTHER" id="PTHR31104">
    <property type="entry name" value="PEPTIDE-N4-(N-ACETYL-BETA-GLUCOSAMINYL)ASPARAGINE AMIDASE A PROTEIN"/>
    <property type="match status" value="1"/>
</dbReference>
<feature type="region of interest" description="Disordered" evidence="1">
    <location>
        <begin position="1"/>
        <end position="48"/>
    </location>
</feature>
<dbReference type="InterPro" id="IPR056948">
    <property type="entry name" value="PNGaseA_N"/>
</dbReference>
<dbReference type="Pfam" id="PF12222">
    <property type="entry name" value="PNGaseA"/>
    <property type="match status" value="2"/>
</dbReference>
<feature type="compositionally biased region" description="Polar residues" evidence="1">
    <location>
        <begin position="24"/>
        <end position="48"/>
    </location>
</feature>
<accession>A0A0F4G625</accession>
<dbReference type="Proteomes" id="UP000033647">
    <property type="component" value="Unassembled WGS sequence"/>
</dbReference>
<proteinExistence type="predicted"/>
<dbReference type="OrthoDB" id="1612078at2759"/>
<protein>
    <submittedName>
        <fullName evidence="3">Peptide-n4-(N-acetyl-beta-glucosaminyl)asparagine amidase a like protein</fullName>
    </submittedName>
</protein>